<dbReference type="InterPro" id="IPR001789">
    <property type="entry name" value="Sig_transdc_resp-reg_receiver"/>
</dbReference>
<dbReference type="CDD" id="cd00130">
    <property type="entry name" value="PAS"/>
    <property type="match status" value="1"/>
</dbReference>
<evidence type="ECO:0000256" key="5">
    <source>
        <dbReference type="ARBA" id="ARBA00022679"/>
    </source>
</evidence>
<evidence type="ECO:0000259" key="10">
    <source>
        <dbReference type="PROSITE" id="PS50112"/>
    </source>
</evidence>
<dbReference type="InterPro" id="IPR003661">
    <property type="entry name" value="HisK_dim/P_dom"/>
</dbReference>
<evidence type="ECO:0000256" key="3">
    <source>
        <dbReference type="ARBA" id="ARBA00012438"/>
    </source>
</evidence>
<dbReference type="Pfam" id="PF00072">
    <property type="entry name" value="Response_reg"/>
    <property type="match status" value="2"/>
</dbReference>
<keyword evidence="4 7" id="KW-0597">Phosphoprotein</keyword>
<evidence type="ECO:0000259" key="9">
    <source>
        <dbReference type="PROSITE" id="PS50110"/>
    </source>
</evidence>
<dbReference type="Pfam" id="PF00512">
    <property type="entry name" value="HisKA"/>
    <property type="match status" value="1"/>
</dbReference>
<reference evidence="11" key="2">
    <citation type="submission" date="2021-01" db="EMBL/GenBank/DDBJ databases">
        <authorList>
            <person name="Kang M."/>
        </authorList>
    </citation>
    <scope>NUCLEOTIDE SEQUENCE</scope>
    <source>
        <strain evidence="11">KACC 17527</strain>
    </source>
</reference>
<dbReference type="InterPro" id="IPR000014">
    <property type="entry name" value="PAS"/>
</dbReference>
<dbReference type="InterPro" id="IPR013767">
    <property type="entry name" value="PAS_fold"/>
</dbReference>
<dbReference type="EMBL" id="JAEPWM010000002">
    <property type="protein sequence ID" value="MBK6006223.1"/>
    <property type="molecule type" value="Genomic_DNA"/>
</dbReference>
<dbReference type="SMART" id="SM00387">
    <property type="entry name" value="HATPase_c"/>
    <property type="match status" value="1"/>
</dbReference>
<dbReference type="InterPro" id="IPR036890">
    <property type="entry name" value="HATPase_C_sf"/>
</dbReference>
<dbReference type="InterPro" id="IPR011006">
    <property type="entry name" value="CheY-like_superfamily"/>
</dbReference>
<dbReference type="InterPro" id="IPR005467">
    <property type="entry name" value="His_kinase_dom"/>
</dbReference>
<keyword evidence="6" id="KW-0418">Kinase</keyword>
<organism evidence="11 12">
    <name type="scientific">Ramlibacter ginsenosidimutans</name>
    <dbReference type="NCBI Taxonomy" id="502333"/>
    <lineage>
        <taxon>Bacteria</taxon>
        <taxon>Pseudomonadati</taxon>
        <taxon>Pseudomonadota</taxon>
        <taxon>Betaproteobacteria</taxon>
        <taxon>Burkholderiales</taxon>
        <taxon>Comamonadaceae</taxon>
        <taxon>Ramlibacter</taxon>
    </lineage>
</organism>
<dbReference type="InterPro" id="IPR035965">
    <property type="entry name" value="PAS-like_dom_sf"/>
</dbReference>
<dbReference type="SMART" id="SM00388">
    <property type="entry name" value="HisKA"/>
    <property type="match status" value="1"/>
</dbReference>
<feature type="domain" description="Response regulatory" evidence="9">
    <location>
        <begin position="539"/>
        <end position="658"/>
    </location>
</feature>
<dbReference type="EC" id="2.7.13.3" evidence="3"/>
<dbReference type="SUPFAM" id="SSF55785">
    <property type="entry name" value="PYP-like sensor domain (PAS domain)"/>
    <property type="match status" value="1"/>
</dbReference>
<dbReference type="PANTHER" id="PTHR43547">
    <property type="entry name" value="TWO-COMPONENT HISTIDINE KINASE"/>
    <property type="match status" value="1"/>
</dbReference>
<sequence length="679" mass="73801">MISTEVIQPTIERAAHTVLVVDDNPATRYSTARVIRAAGFRTAEAGSGGEALDLIAQGVSAVVLDVHLPDIDGFELCRRIRANPATTSLPVVHLSAEYVRNEDRVTGLNAGADGYMVHPVEPAVLVATLQALIRARTAEDRLRRSEQRFRAIYDQAQSGIALLDEEGRFADTNPAMQALLGRTAAELAGHPIADFAPPDWRGFVHTHLRSTASDGQPWRGEFPLCNAEGHVVHLEWSVSSHVDPGVRIAIAIDVSGRFELEQRRRDVLEREQAARQLAERHSRTKDDFIAVLSHELRTPLNAIIGWVHILKRRGATPEASKGLDAIERNVKTQARIISDILDVSRINSGKLRLDREWTDPAELVVESIAALAASVDEKRLQVHTELQDAHAPAWIDPARYQQIVWNLMTNAIKFSPKDGRVEVSLHRDGDLLRLEVRDFGQGIQPDFLPHLFDRFTQSDAPGNRRHGGLGLGLSIVKHLVDLHGGAVAAYSAGIGQGASMRVELNVVPAFEPSGGSEEPDTELGPEAEEVEPQALQGLDVLLVEDDPEATEMMTLVLSERGARVRVAVDYDAALRALQDAWPQVLVSDIGLPGRDGYELVRRVRELEAARGGPRLPAIALTAFARPEDQRKTLAAGFDLHLSKPLRPHLLLDAILRSRPAAAGADAAPGPGAGAGPAGP</sequence>
<evidence type="ECO:0000256" key="4">
    <source>
        <dbReference type="ARBA" id="ARBA00022553"/>
    </source>
</evidence>
<dbReference type="SUPFAM" id="SSF47384">
    <property type="entry name" value="Homodimeric domain of signal transducing histidine kinase"/>
    <property type="match status" value="1"/>
</dbReference>
<dbReference type="CDD" id="cd00075">
    <property type="entry name" value="HATPase"/>
    <property type="match status" value="1"/>
</dbReference>
<dbReference type="PROSITE" id="PS50110">
    <property type="entry name" value="RESPONSE_REGULATORY"/>
    <property type="match status" value="2"/>
</dbReference>
<dbReference type="Gene3D" id="3.30.565.10">
    <property type="entry name" value="Histidine kinase-like ATPase, C-terminal domain"/>
    <property type="match status" value="1"/>
</dbReference>
<protein>
    <recommendedName>
        <fullName evidence="3">histidine kinase</fullName>
        <ecNumber evidence="3">2.7.13.3</ecNumber>
    </recommendedName>
</protein>
<feature type="modified residue" description="4-aspartylphosphate" evidence="7">
    <location>
        <position position="65"/>
    </location>
</feature>
<dbReference type="RefSeq" id="WP_201168683.1">
    <property type="nucleotide sequence ID" value="NZ_JAEPWM010000002.1"/>
</dbReference>
<evidence type="ECO:0000256" key="2">
    <source>
        <dbReference type="ARBA" id="ARBA00004429"/>
    </source>
</evidence>
<dbReference type="SUPFAM" id="SSF55874">
    <property type="entry name" value="ATPase domain of HSP90 chaperone/DNA topoisomerase II/histidine kinase"/>
    <property type="match status" value="1"/>
</dbReference>
<dbReference type="CDD" id="cd17580">
    <property type="entry name" value="REC_2_DhkD-like"/>
    <property type="match status" value="1"/>
</dbReference>
<reference evidence="11" key="1">
    <citation type="journal article" date="2012" name="J. Microbiol. Biotechnol.">
        <title>Ramlibacter ginsenosidimutans sp. nov., with ginsenoside-converting activity.</title>
        <authorList>
            <person name="Wang L."/>
            <person name="An D.S."/>
            <person name="Kim S.G."/>
            <person name="Jin F.X."/>
            <person name="Kim S.C."/>
            <person name="Lee S.T."/>
            <person name="Im W.T."/>
        </authorList>
    </citation>
    <scope>NUCLEOTIDE SEQUENCE</scope>
    <source>
        <strain evidence="11">KACC 17527</strain>
    </source>
</reference>
<dbReference type="PRINTS" id="PR00344">
    <property type="entry name" value="BCTRLSENSOR"/>
</dbReference>
<dbReference type="InterPro" id="IPR004358">
    <property type="entry name" value="Sig_transdc_His_kin-like_C"/>
</dbReference>
<comment type="subcellular location">
    <subcellularLocation>
        <location evidence="2">Cell inner membrane</location>
        <topology evidence="2">Multi-pass membrane protein</topology>
    </subcellularLocation>
</comment>
<feature type="domain" description="Response regulatory" evidence="9">
    <location>
        <begin position="17"/>
        <end position="133"/>
    </location>
</feature>
<dbReference type="InterPro" id="IPR036097">
    <property type="entry name" value="HisK_dim/P_sf"/>
</dbReference>
<feature type="domain" description="Histidine kinase" evidence="8">
    <location>
        <begin position="291"/>
        <end position="508"/>
    </location>
</feature>
<evidence type="ECO:0000259" key="8">
    <source>
        <dbReference type="PROSITE" id="PS50109"/>
    </source>
</evidence>
<keyword evidence="12" id="KW-1185">Reference proteome</keyword>
<dbReference type="Gene3D" id="3.30.450.20">
    <property type="entry name" value="PAS domain"/>
    <property type="match status" value="1"/>
</dbReference>
<dbReference type="Pfam" id="PF00989">
    <property type="entry name" value="PAS"/>
    <property type="match status" value="1"/>
</dbReference>
<dbReference type="Gene3D" id="1.10.287.130">
    <property type="match status" value="1"/>
</dbReference>
<dbReference type="NCBIfam" id="TIGR00229">
    <property type="entry name" value="sensory_box"/>
    <property type="match status" value="1"/>
</dbReference>
<dbReference type="SUPFAM" id="SSF52172">
    <property type="entry name" value="CheY-like"/>
    <property type="match status" value="2"/>
</dbReference>
<dbReference type="SMART" id="SM00448">
    <property type="entry name" value="REC"/>
    <property type="match status" value="2"/>
</dbReference>
<feature type="domain" description="PAS" evidence="10">
    <location>
        <begin position="145"/>
        <end position="215"/>
    </location>
</feature>
<name>A0A934TRY1_9BURK</name>
<dbReference type="GO" id="GO:0000155">
    <property type="term" value="F:phosphorelay sensor kinase activity"/>
    <property type="evidence" value="ECO:0007669"/>
    <property type="project" value="InterPro"/>
</dbReference>
<dbReference type="InterPro" id="IPR003594">
    <property type="entry name" value="HATPase_dom"/>
</dbReference>
<accession>A0A934TRY1</accession>
<comment type="catalytic activity">
    <reaction evidence="1">
        <text>ATP + protein L-histidine = ADP + protein N-phospho-L-histidine.</text>
        <dbReference type="EC" id="2.7.13.3"/>
    </reaction>
</comment>
<dbReference type="PROSITE" id="PS50112">
    <property type="entry name" value="PAS"/>
    <property type="match status" value="1"/>
</dbReference>
<gene>
    <name evidence="11" type="ORF">JJB11_08990</name>
</gene>
<evidence type="ECO:0000256" key="7">
    <source>
        <dbReference type="PROSITE-ProRule" id="PRU00169"/>
    </source>
</evidence>
<dbReference type="CDD" id="cd00082">
    <property type="entry name" value="HisKA"/>
    <property type="match status" value="1"/>
</dbReference>
<dbReference type="PANTHER" id="PTHR43547:SF2">
    <property type="entry name" value="HYBRID SIGNAL TRANSDUCTION HISTIDINE KINASE C"/>
    <property type="match status" value="1"/>
</dbReference>
<feature type="modified residue" description="4-aspartylphosphate" evidence="7">
    <location>
        <position position="588"/>
    </location>
</feature>
<evidence type="ECO:0000256" key="1">
    <source>
        <dbReference type="ARBA" id="ARBA00000085"/>
    </source>
</evidence>
<dbReference type="GO" id="GO:0006355">
    <property type="term" value="P:regulation of DNA-templated transcription"/>
    <property type="evidence" value="ECO:0007669"/>
    <property type="project" value="InterPro"/>
</dbReference>
<dbReference type="SMART" id="SM00091">
    <property type="entry name" value="PAS"/>
    <property type="match status" value="1"/>
</dbReference>
<dbReference type="GO" id="GO:0005886">
    <property type="term" value="C:plasma membrane"/>
    <property type="evidence" value="ECO:0007669"/>
    <property type="project" value="UniProtKB-SubCell"/>
</dbReference>
<evidence type="ECO:0000313" key="12">
    <source>
        <dbReference type="Proteomes" id="UP000630528"/>
    </source>
</evidence>
<dbReference type="FunFam" id="3.30.565.10:FF:000006">
    <property type="entry name" value="Sensor histidine kinase WalK"/>
    <property type="match status" value="1"/>
</dbReference>
<dbReference type="AlphaFoldDB" id="A0A934TRY1"/>
<dbReference type="Proteomes" id="UP000630528">
    <property type="component" value="Unassembled WGS sequence"/>
</dbReference>
<proteinExistence type="predicted"/>
<dbReference type="Pfam" id="PF02518">
    <property type="entry name" value="HATPase_c"/>
    <property type="match status" value="1"/>
</dbReference>
<evidence type="ECO:0000313" key="11">
    <source>
        <dbReference type="EMBL" id="MBK6006223.1"/>
    </source>
</evidence>
<evidence type="ECO:0000256" key="6">
    <source>
        <dbReference type="ARBA" id="ARBA00022777"/>
    </source>
</evidence>
<dbReference type="PROSITE" id="PS50109">
    <property type="entry name" value="HIS_KIN"/>
    <property type="match status" value="1"/>
</dbReference>
<comment type="caution">
    <text evidence="11">The sequence shown here is derived from an EMBL/GenBank/DDBJ whole genome shotgun (WGS) entry which is preliminary data.</text>
</comment>
<dbReference type="Gene3D" id="3.40.50.2300">
    <property type="match status" value="2"/>
</dbReference>
<keyword evidence="5" id="KW-0808">Transferase</keyword>